<evidence type="ECO:0000313" key="2">
    <source>
        <dbReference type="EnsemblProtists" id="EOD22155"/>
    </source>
</evidence>
<feature type="compositionally biased region" description="Polar residues" evidence="1">
    <location>
        <begin position="54"/>
        <end position="64"/>
    </location>
</feature>
<dbReference type="EnsemblProtists" id="EOD22155">
    <property type="protein sequence ID" value="EOD22155"/>
    <property type="gene ID" value="EMIHUDRAFT_207284"/>
</dbReference>
<keyword evidence="3" id="KW-1185">Reference proteome</keyword>
<organism evidence="2 3">
    <name type="scientific">Emiliania huxleyi (strain CCMP1516)</name>
    <dbReference type="NCBI Taxonomy" id="280463"/>
    <lineage>
        <taxon>Eukaryota</taxon>
        <taxon>Haptista</taxon>
        <taxon>Haptophyta</taxon>
        <taxon>Prymnesiophyceae</taxon>
        <taxon>Isochrysidales</taxon>
        <taxon>Noelaerhabdaceae</taxon>
        <taxon>Emiliania</taxon>
    </lineage>
</organism>
<dbReference type="RefSeq" id="XP_005774584.1">
    <property type="nucleotide sequence ID" value="XM_005774527.1"/>
</dbReference>
<dbReference type="GeneID" id="17267702"/>
<evidence type="ECO:0000256" key="1">
    <source>
        <dbReference type="SAM" id="MobiDB-lite"/>
    </source>
</evidence>
<dbReference type="HOGENOM" id="CLU_1889681_0_0_1"/>
<feature type="region of interest" description="Disordered" evidence="1">
    <location>
        <begin position="98"/>
        <end position="117"/>
    </location>
</feature>
<protein>
    <submittedName>
        <fullName evidence="2">Uncharacterized protein</fullName>
    </submittedName>
</protein>
<dbReference type="PaxDb" id="2903-EOD22155"/>
<name>A0A0D3JF70_EMIH1</name>
<dbReference type="KEGG" id="ehx:EMIHUDRAFT_207284"/>
<dbReference type="AlphaFoldDB" id="A0A0D3JF70"/>
<feature type="region of interest" description="Disordered" evidence="1">
    <location>
        <begin position="41"/>
        <end position="66"/>
    </location>
</feature>
<reference evidence="2" key="2">
    <citation type="submission" date="2024-10" db="UniProtKB">
        <authorList>
            <consortium name="EnsemblProtists"/>
        </authorList>
    </citation>
    <scope>IDENTIFICATION</scope>
</reference>
<dbReference type="Proteomes" id="UP000013827">
    <property type="component" value="Unassembled WGS sequence"/>
</dbReference>
<proteinExistence type="predicted"/>
<reference evidence="3" key="1">
    <citation type="journal article" date="2013" name="Nature">
        <title>Pan genome of the phytoplankton Emiliania underpins its global distribution.</title>
        <authorList>
            <person name="Read B.A."/>
            <person name="Kegel J."/>
            <person name="Klute M.J."/>
            <person name="Kuo A."/>
            <person name="Lefebvre S.C."/>
            <person name="Maumus F."/>
            <person name="Mayer C."/>
            <person name="Miller J."/>
            <person name="Monier A."/>
            <person name="Salamov A."/>
            <person name="Young J."/>
            <person name="Aguilar M."/>
            <person name="Claverie J.M."/>
            <person name="Frickenhaus S."/>
            <person name="Gonzalez K."/>
            <person name="Herman E.K."/>
            <person name="Lin Y.C."/>
            <person name="Napier J."/>
            <person name="Ogata H."/>
            <person name="Sarno A.F."/>
            <person name="Shmutz J."/>
            <person name="Schroeder D."/>
            <person name="de Vargas C."/>
            <person name="Verret F."/>
            <person name="von Dassow P."/>
            <person name="Valentin K."/>
            <person name="Van de Peer Y."/>
            <person name="Wheeler G."/>
            <person name="Dacks J.B."/>
            <person name="Delwiche C.F."/>
            <person name="Dyhrman S.T."/>
            <person name="Glockner G."/>
            <person name="John U."/>
            <person name="Richards T."/>
            <person name="Worden A.Z."/>
            <person name="Zhang X."/>
            <person name="Grigoriev I.V."/>
            <person name="Allen A.E."/>
            <person name="Bidle K."/>
            <person name="Borodovsky M."/>
            <person name="Bowler C."/>
            <person name="Brownlee C."/>
            <person name="Cock J.M."/>
            <person name="Elias M."/>
            <person name="Gladyshev V.N."/>
            <person name="Groth M."/>
            <person name="Guda C."/>
            <person name="Hadaegh A."/>
            <person name="Iglesias-Rodriguez M.D."/>
            <person name="Jenkins J."/>
            <person name="Jones B.M."/>
            <person name="Lawson T."/>
            <person name="Leese F."/>
            <person name="Lindquist E."/>
            <person name="Lobanov A."/>
            <person name="Lomsadze A."/>
            <person name="Malik S.B."/>
            <person name="Marsh M.E."/>
            <person name="Mackinder L."/>
            <person name="Mock T."/>
            <person name="Mueller-Roeber B."/>
            <person name="Pagarete A."/>
            <person name="Parker M."/>
            <person name="Probert I."/>
            <person name="Quesneville H."/>
            <person name="Raines C."/>
            <person name="Rensing S.A."/>
            <person name="Riano-Pachon D.M."/>
            <person name="Richier S."/>
            <person name="Rokitta S."/>
            <person name="Shiraiwa Y."/>
            <person name="Soanes D.M."/>
            <person name="van der Giezen M."/>
            <person name="Wahlund T.M."/>
            <person name="Williams B."/>
            <person name="Wilson W."/>
            <person name="Wolfe G."/>
            <person name="Wurch L.L."/>
        </authorList>
    </citation>
    <scope>NUCLEOTIDE SEQUENCE</scope>
</reference>
<sequence>MMSEADRALGVASAADSSSLETESSVCGSSWLATRATARSMARGSTRLGATPNAGHTTGPSPSSAVLAVPDVDGWMGSLGSSTGATLGALCRSWGSLRQQSSSAPSPSPPADDDDAVGAIRALANCRFVLRRGSG</sequence>
<accession>A0A0D3JF70</accession>
<evidence type="ECO:0000313" key="3">
    <source>
        <dbReference type="Proteomes" id="UP000013827"/>
    </source>
</evidence>